<dbReference type="PANTHER" id="PTHR33991:SF1">
    <property type="entry name" value="DNA REPAIR PROTEIN RECO"/>
    <property type="match status" value="1"/>
</dbReference>
<gene>
    <name evidence="8" type="primary">recO</name>
    <name evidence="10" type="ORF">SAMN02745130_00917</name>
</gene>
<proteinExistence type="inferred from homology"/>
<name>A0A1T4W427_9GAMM</name>
<dbReference type="Gene3D" id="2.40.50.140">
    <property type="entry name" value="Nucleic acid-binding proteins"/>
    <property type="match status" value="1"/>
</dbReference>
<evidence type="ECO:0000256" key="6">
    <source>
        <dbReference type="ARBA" id="ARBA00023204"/>
    </source>
</evidence>
<keyword evidence="5 8" id="KW-0233">DNA recombination</keyword>
<dbReference type="Pfam" id="PF11967">
    <property type="entry name" value="RecO_N"/>
    <property type="match status" value="1"/>
</dbReference>
<evidence type="ECO:0000256" key="8">
    <source>
        <dbReference type="HAMAP-Rule" id="MF_00201"/>
    </source>
</evidence>
<comment type="function">
    <text evidence="1 8">Involved in DNA repair and RecF pathway recombination.</text>
</comment>
<sequence>MKPAFVLRRNNFRDNSLLLDLFTQDEGRISAVARYSKKQAARIKGMLEPFRLLDASWVGRGEVFTLTQTEEKGRYRLQQGALIQGLYLNELFLRNFQTQQALPELFQRYREVLSTLQAGENLPAVMLLELELLVHCGYSFNLWQDDQTGLEIQAALSYCFRPDLGLVAAHTLVAEPHDTLISGTLLLALRAPEQMALPAWRELRRVLDRCWRVLLKGKTLYARQLLSELK</sequence>
<reference evidence="10 11" key="1">
    <citation type="submission" date="2017-02" db="EMBL/GenBank/DDBJ databases">
        <authorList>
            <person name="Peterson S.W."/>
        </authorList>
    </citation>
    <scope>NUCLEOTIDE SEQUENCE [LARGE SCALE GENOMIC DNA]</scope>
    <source>
        <strain evidence="10 11">ATCC 49788</strain>
    </source>
</reference>
<dbReference type="InterPro" id="IPR012340">
    <property type="entry name" value="NA-bd_OB-fold"/>
</dbReference>
<evidence type="ECO:0000256" key="7">
    <source>
        <dbReference type="ARBA" id="ARBA00033409"/>
    </source>
</evidence>
<dbReference type="SUPFAM" id="SSF50249">
    <property type="entry name" value="Nucleic acid-binding proteins"/>
    <property type="match status" value="1"/>
</dbReference>
<dbReference type="EMBL" id="FUYB01000003">
    <property type="protein sequence ID" value="SKA71808.1"/>
    <property type="molecule type" value="Genomic_DNA"/>
</dbReference>
<evidence type="ECO:0000256" key="4">
    <source>
        <dbReference type="ARBA" id="ARBA00022763"/>
    </source>
</evidence>
<evidence type="ECO:0000313" key="11">
    <source>
        <dbReference type="Proteomes" id="UP000190460"/>
    </source>
</evidence>
<evidence type="ECO:0000256" key="1">
    <source>
        <dbReference type="ARBA" id="ARBA00003065"/>
    </source>
</evidence>
<evidence type="ECO:0000313" key="10">
    <source>
        <dbReference type="EMBL" id="SKA71808.1"/>
    </source>
</evidence>
<dbReference type="Gene3D" id="1.20.1440.120">
    <property type="entry name" value="Recombination protein O, C-terminal domain"/>
    <property type="match status" value="1"/>
</dbReference>
<evidence type="ECO:0000256" key="2">
    <source>
        <dbReference type="ARBA" id="ARBA00007452"/>
    </source>
</evidence>
<dbReference type="GO" id="GO:0006310">
    <property type="term" value="P:DNA recombination"/>
    <property type="evidence" value="ECO:0007669"/>
    <property type="project" value="UniProtKB-UniRule"/>
</dbReference>
<dbReference type="InterPro" id="IPR042242">
    <property type="entry name" value="RecO_C"/>
</dbReference>
<dbReference type="PANTHER" id="PTHR33991">
    <property type="entry name" value="DNA REPAIR PROTEIN RECO"/>
    <property type="match status" value="1"/>
</dbReference>
<dbReference type="Pfam" id="PF02565">
    <property type="entry name" value="RecO_C"/>
    <property type="match status" value="1"/>
</dbReference>
<dbReference type="GO" id="GO:0043590">
    <property type="term" value="C:bacterial nucleoid"/>
    <property type="evidence" value="ECO:0007669"/>
    <property type="project" value="TreeGrafter"/>
</dbReference>
<protein>
    <recommendedName>
        <fullName evidence="3 8">DNA repair protein RecO</fullName>
    </recommendedName>
    <alternativeName>
        <fullName evidence="7 8">Recombination protein O</fullName>
    </alternativeName>
</protein>
<dbReference type="InterPro" id="IPR003717">
    <property type="entry name" value="RecO"/>
</dbReference>
<dbReference type="RefSeq" id="WP_078921407.1">
    <property type="nucleotide sequence ID" value="NZ_FUYB01000003.1"/>
</dbReference>
<dbReference type="STRING" id="92487.SAMN02745130_00917"/>
<dbReference type="GO" id="GO:0006302">
    <property type="term" value="P:double-strand break repair"/>
    <property type="evidence" value="ECO:0007669"/>
    <property type="project" value="TreeGrafter"/>
</dbReference>
<dbReference type="Proteomes" id="UP000190460">
    <property type="component" value="Unassembled WGS sequence"/>
</dbReference>
<dbReference type="InterPro" id="IPR022572">
    <property type="entry name" value="DNA_rep/recomb_RecO_N"/>
</dbReference>
<dbReference type="HAMAP" id="MF_00201">
    <property type="entry name" value="RecO"/>
    <property type="match status" value="1"/>
</dbReference>
<keyword evidence="4 8" id="KW-0227">DNA damage</keyword>
<feature type="domain" description="DNA replication/recombination mediator RecO N-terminal" evidence="9">
    <location>
        <begin position="3"/>
        <end position="70"/>
    </location>
</feature>
<keyword evidence="6 8" id="KW-0234">DNA repair</keyword>
<evidence type="ECO:0000259" key="9">
    <source>
        <dbReference type="Pfam" id="PF11967"/>
    </source>
</evidence>
<comment type="similarity">
    <text evidence="2 8">Belongs to the RecO family.</text>
</comment>
<evidence type="ECO:0000256" key="3">
    <source>
        <dbReference type="ARBA" id="ARBA00021310"/>
    </source>
</evidence>
<evidence type="ECO:0000256" key="5">
    <source>
        <dbReference type="ARBA" id="ARBA00023172"/>
    </source>
</evidence>
<organism evidence="10 11">
    <name type="scientific">Thiothrix eikelboomii</name>
    <dbReference type="NCBI Taxonomy" id="92487"/>
    <lineage>
        <taxon>Bacteria</taxon>
        <taxon>Pseudomonadati</taxon>
        <taxon>Pseudomonadota</taxon>
        <taxon>Gammaproteobacteria</taxon>
        <taxon>Thiotrichales</taxon>
        <taxon>Thiotrichaceae</taxon>
        <taxon>Thiothrix</taxon>
    </lineage>
</organism>
<dbReference type="OrthoDB" id="9804792at2"/>
<accession>A0A1T4W427</accession>
<dbReference type="NCBIfam" id="TIGR00613">
    <property type="entry name" value="reco"/>
    <property type="match status" value="1"/>
</dbReference>
<dbReference type="AlphaFoldDB" id="A0A1T4W427"/>
<keyword evidence="11" id="KW-1185">Reference proteome</keyword>